<organism evidence="2 3">
    <name type="scientific">Tistlia consotensis USBA 355</name>
    <dbReference type="NCBI Taxonomy" id="560819"/>
    <lineage>
        <taxon>Bacteria</taxon>
        <taxon>Pseudomonadati</taxon>
        <taxon>Pseudomonadota</taxon>
        <taxon>Alphaproteobacteria</taxon>
        <taxon>Rhodospirillales</taxon>
        <taxon>Rhodovibrionaceae</taxon>
        <taxon>Tistlia</taxon>
    </lineage>
</organism>
<dbReference type="RefSeq" id="WP_085124269.1">
    <property type="nucleotide sequence ID" value="NZ_FWZX01000017.1"/>
</dbReference>
<evidence type="ECO:0000256" key="1">
    <source>
        <dbReference type="SAM" id="MobiDB-lite"/>
    </source>
</evidence>
<dbReference type="Proteomes" id="UP000192917">
    <property type="component" value="Unassembled WGS sequence"/>
</dbReference>
<name>A0A1Y6CE81_9PROT</name>
<accession>A0A1Y6CE81</accession>
<dbReference type="AlphaFoldDB" id="A0A1Y6CE81"/>
<feature type="compositionally biased region" description="Polar residues" evidence="1">
    <location>
        <begin position="17"/>
        <end position="32"/>
    </location>
</feature>
<sequence length="118" mass="12041">MSFTLTIDLVNNSGDKLQKSAQTQGDFTTQPPDTLAGNGSGQAVATGGGEFIVEIWYGHGQTEPQGIGISVSGQQVSPTGTSCAAFKIDSQSENAATVTVTFVPVGQRVPLGVVEPAS</sequence>
<keyword evidence="3" id="KW-1185">Reference proteome</keyword>
<evidence type="ECO:0000313" key="3">
    <source>
        <dbReference type="Proteomes" id="UP000192917"/>
    </source>
</evidence>
<proteinExistence type="predicted"/>
<dbReference type="EMBL" id="FWZX01000017">
    <property type="protein sequence ID" value="SMF48032.1"/>
    <property type="molecule type" value="Genomic_DNA"/>
</dbReference>
<reference evidence="2 3" key="1">
    <citation type="submission" date="2017-04" db="EMBL/GenBank/DDBJ databases">
        <authorList>
            <person name="Afonso C.L."/>
            <person name="Miller P.J."/>
            <person name="Scott M.A."/>
            <person name="Spackman E."/>
            <person name="Goraichik I."/>
            <person name="Dimitrov K.M."/>
            <person name="Suarez D.L."/>
            <person name="Swayne D.E."/>
        </authorList>
    </citation>
    <scope>NUCLEOTIDE SEQUENCE [LARGE SCALE GENOMIC DNA]</scope>
    <source>
        <strain evidence="2 3">USBA 355</strain>
    </source>
</reference>
<protein>
    <submittedName>
        <fullName evidence="2">Uncharacterized protein</fullName>
    </submittedName>
</protein>
<evidence type="ECO:0000313" key="2">
    <source>
        <dbReference type="EMBL" id="SMF48032.1"/>
    </source>
</evidence>
<feature type="region of interest" description="Disordered" evidence="1">
    <location>
        <begin position="17"/>
        <end position="42"/>
    </location>
</feature>
<gene>
    <name evidence="2" type="ORF">SAMN05428998_11736</name>
</gene>